<dbReference type="RefSeq" id="WP_073191707.1">
    <property type="nucleotide sequence ID" value="NZ_FQTW01000001.1"/>
</dbReference>
<evidence type="ECO:0000256" key="1">
    <source>
        <dbReference type="SAM" id="SignalP"/>
    </source>
</evidence>
<dbReference type="EMBL" id="FQTW01000001">
    <property type="protein sequence ID" value="SHE41293.1"/>
    <property type="molecule type" value="Genomic_DNA"/>
</dbReference>
<dbReference type="STRING" id="1155689.SAMN05444278_101563"/>
<sequence>MRFYVVLFLLLLFSCKPLSISNTKITCKSGYDCEVNYYEETELIEKNDGLNQLYLSHKENSNYKLVSVNVAASEQPIKAQDMAQIMYFFNFKTSPKSAIKGLKVYKKINCKCPDAGLVQLKNIKVTMVENQQHAYLQLLADELDLLEGSVLLKLR</sequence>
<name>A0A1M4T9Y3_9FLAO</name>
<keyword evidence="3" id="KW-1185">Reference proteome</keyword>
<feature type="signal peptide" evidence="1">
    <location>
        <begin position="1"/>
        <end position="19"/>
    </location>
</feature>
<organism evidence="2 3">
    <name type="scientific">Psychroflexus salarius</name>
    <dbReference type="NCBI Taxonomy" id="1155689"/>
    <lineage>
        <taxon>Bacteria</taxon>
        <taxon>Pseudomonadati</taxon>
        <taxon>Bacteroidota</taxon>
        <taxon>Flavobacteriia</taxon>
        <taxon>Flavobacteriales</taxon>
        <taxon>Flavobacteriaceae</taxon>
        <taxon>Psychroflexus</taxon>
    </lineage>
</organism>
<dbReference type="Proteomes" id="UP000184462">
    <property type="component" value="Unassembled WGS sequence"/>
</dbReference>
<keyword evidence="1" id="KW-0732">Signal</keyword>
<evidence type="ECO:0008006" key="4">
    <source>
        <dbReference type="Google" id="ProtNLM"/>
    </source>
</evidence>
<evidence type="ECO:0000313" key="2">
    <source>
        <dbReference type="EMBL" id="SHE41293.1"/>
    </source>
</evidence>
<accession>A0A1M4T9Y3</accession>
<reference evidence="2 3" key="1">
    <citation type="submission" date="2016-11" db="EMBL/GenBank/DDBJ databases">
        <authorList>
            <person name="Jaros S."/>
            <person name="Januszkiewicz K."/>
            <person name="Wedrychowicz H."/>
        </authorList>
    </citation>
    <scope>NUCLEOTIDE SEQUENCE [LARGE SCALE GENOMIC DNA]</scope>
    <source>
        <strain evidence="2 3">DSM 25661</strain>
    </source>
</reference>
<protein>
    <recommendedName>
        <fullName evidence="4">Lipoprotein</fullName>
    </recommendedName>
</protein>
<dbReference type="PROSITE" id="PS51257">
    <property type="entry name" value="PROKAR_LIPOPROTEIN"/>
    <property type="match status" value="1"/>
</dbReference>
<evidence type="ECO:0000313" key="3">
    <source>
        <dbReference type="Proteomes" id="UP000184462"/>
    </source>
</evidence>
<dbReference type="AlphaFoldDB" id="A0A1M4T9Y3"/>
<feature type="chain" id="PRO_5012906072" description="Lipoprotein" evidence="1">
    <location>
        <begin position="20"/>
        <end position="155"/>
    </location>
</feature>
<gene>
    <name evidence="2" type="ORF">SAMN05444278_101563</name>
</gene>
<proteinExistence type="predicted"/>